<evidence type="ECO:0000256" key="2">
    <source>
        <dbReference type="ARBA" id="ARBA00012438"/>
    </source>
</evidence>
<feature type="domain" description="Histidine kinase" evidence="4">
    <location>
        <begin position="1"/>
        <end position="61"/>
    </location>
</feature>
<comment type="catalytic activity">
    <reaction evidence="1">
        <text>ATP + protein L-histidine = ADP + protein N-phospho-L-histidine.</text>
        <dbReference type="EC" id="2.7.13.3"/>
    </reaction>
</comment>
<dbReference type="RefSeq" id="WP_277279113.1">
    <property type="nucleotide sequence ID" value="NZ_DPOP01000166.1"/>
</dbReference>
<keyword evidence="5" id="KW-0808">Transferase</keyword>
<keyword evidence="3" id="KW-0597">Phosphoprotein</keyword>
<gene>
    <name evidence="5" type="ORF">DHR80_21820</name>
</gene>
<dbReference type="PANTHER" id="PTHR43547">
    <property type="entry name" value="TWO-COMPONENT HISTIDINE KINASE"/>
    <property type="match status" value="1"/>
</dbReference>
<dbReference type="Pfam" id="PF02518">
    <property type="entry name" value="HATPase_c"/>
    <property type="match status" value="1"/>
</dbReference>
<keyword evidence="5" id="KW-0418">Kinase</keyword>
<dbReference type="PROSITE" id="PS50109">
    <property type="entry name" value="HIS_KIN"/>
    <property type="match status" value="1"/>
</dbReference>
<dbReference type="SUPFAM" id="SSF55874">
    <property type="entry name" value="ATPase domain of HSP90 chaperone/DNA topoisomerase II/histidine kinase"/>
    <property type="match status" value="1"/>
</dbReference>
<dbReference type="PANTHER" id="PTHR43547:SF2">
    <property type="entry name" value="HYBRID SIGNAL TRANSDUCTION HISTIDINE KINASE C"/>
    <property type="match status" value="1"/>
</dbReference>
<evidence type="ECO:0000313" key="5">
    <source>
        <dbReference type="EMBL" id="HCW69792.1"/>
    </source>
</evidence>
<dbReference type="InterPro" id="IPR036890">
    <property type="entry name" value="HATPase_C_sf"/>
</dbReference>
<reference evidence="5 6" key="1">
    <citation type="journal article" date="2018" name="Nat. Biotechnol.">
        <title>A standardized bacterial taxonomy based on genome phylogeny substantially revises the tree of life.</title>
        <authorList>
            <person name="Parks D.H."/>
            <person name="Chuvochina M."/>
            <person name="Waite D.W."/>
            <person name="Rinke C."/>
            <person name="Skarshewski A."/>
            <person name="Chaumeil P.A."/>
            <person name="Hugenholtz P."/>
        </authorList>
    </citation>
    <scope>NUCLEOTIDE SEQUENCE [LARGE SCALE GENOMIC DNA]</scope>
    <source>
        <strain evidence="5">UBA9881</strain>
    </source>
</reference>
<evidence type="ECO:0000259" key="4">
    <source>
        <dbReference type="PROSITE" id="PS50109"/>
    </source>
</evidence>
<feature type="non-terminal residue" evidence="5">
    <location>
        <position position="1"/>
    </location>
</feature>
<evidence type="ECO:0000313" key="6">
    <source>
        <dbReference type="Proteomes" id="UP000264179"/>
    </source>
</evidence>
<dbReference type="Proteomes" id="UP000264179">
    <property type="component" value="Unassembled WGS sequence"/>
</dbReference>
<name>A0A3D5NGF6_9PROT</name>
<comment type="caution">
    <text evidence="5">The sequence shown here is derived from an EMBL/GenBank/DDBJ whole genome shotgun (WGS) entry which is preliminary data.</text>
</comment>
<organism evidence="5 6">
    <name type="scientific">Thalassospira lucentensis</name>
    <dbReference type="NCBI Taxonomy" id="168935"/>
    <lineage>
        <taxon>Bacteria</taxon>
        <taxon>Pseudomonadati</taxon>
        <taxon>Pseudomonadota</taxon>
        <taxon>Alphaproteobacteria</taxon>
        <taxon>Rhodospirillales</taxon>
        <taxon>Thalassospiraceae</taxon>
        <taxon>Thalassospira</taxon>
    </lineage>
</organism>
<evidence type="ECO:0000256" key="3">
    <source>
        <dbReference type="ARBA" id="ARBA00022553"/>
    </source>
</evidence>
<protein>
    <recommendedName>
        <fullName evidence="2">histidine kinase</fullName>
        <ecNumber evidence="2">2.7.13.3</ecNumber>
    </recommendedName>
</protein>
<proteinExistence type="predicted"/>
<dbReference type="InterPro" id="IPR004358">
    <property type="entry name" value="Sig_transdc_His_kin-like_C"/>
</dbReference>
<dbReference type="Gene3D" id="3.30.565.10">
    <property type="entry name" value="Histidine kinase-like ATPase, C-terminal domain"/>
    <property type="match status" value="1"/>
</dbReference>
<dbReference type="InterPro" id="IPR003594">
    <property type="entry name" value="HATPase_dom"/>
</dbReference>
<dbReference type="AlphaFoldDB" id="A0A3D5NGF6"/>
<dbReference type="InterPro" id="IPR005467">
    <property type="entry name" value="His_kinase_dom"/>
</dbReference>
<dbReference type="PRINTS" id="PR00344">
    <property type="entry name" value="BCTRLSENSOR"/>
</dbReference>
<dbReference type="EMBL" id="DPOP01000166">
    <property type="protein sequence ID" value="HCW69792.1"/>
    <property type="molecule type" value="Genomic_DNA"/>
</dbReference>
<evidence type="ECO:0000256" key="1">
    <source>
        <dbReference type="ARBA" id="ARBA00000085"/>
    </source>
</evidence>
<accession>A0A3D5NGF6</accession>
<sequence length="61" mass="6819">AIFNRFYTERPSTEKFGQHSGLGLSISKRIMSAHNGELSAQNRVLNDEVKGAVFTIRLPLD</sequence>
<dbReference type="EC" id="2.7.13.3" evidence="2"/>
<dbReference type="GO" id="GO:0000155">
    <property type="term" value="F:phosphorelay sensor kinase activity"/>
    <property type="evidence" value="ECO:0007669"/>
    <property type="project" value="TreeGrafter"/>
</dbReference>